<dbReference type="Proteomes" id="UP000027195">
    <property type="component" value="Unassembled WGS sequence"/>
</dbReference>
<dbReference type="InParanoid" id="A0A067MTC7"/>
<organism evidence="2 3">
    <name type="scientific">Botryobasidium botryosum (strain FD-172 SS1)</name>
    <dbReference type="NCBI Taxonomy" id="930990"/>
    <lineage>
        <taxon>Eukaryota</taxon>
        <taxon>Fungi</taxon>
        <taxon>Dikarya</taxon>
        <taxon>Basidiomycota</taxon>
        <taxon>Agaricomycotina</taxon>
        <taxon>Agaricomycetes</taxon>
        <taxon>Cantharellales</taxon>
        <taxon>Botryobasidiaceae</taxon>
        <taxon>Botryobasidium</taxon>
    </lineage>
</organism>
<feature type="compositionally biased region" description="Polar residues" evidence="1">
    <location>
        <begin position="1"/>
        <end position="13"/>
    </location>
</feature>
<evidence type="ECO:0000313" key="2">
    <source>
        <dbReference type="EMBL" id="KDQ15132.1"/>
    </source>
</evidence>
<accession>A0A067MTC7</accession>
<proteinExistence type="predicted"/>
<dbReference type="AlphaFoldDB" id="A0A067MTC7"/>
<feature type="region of interest" description="Disordered" evidence="1">
    <location>
        <begin position="1"/>
        <end position="22"/>
    </location>
</feature>
<feature type="compositionally biased region" description="Basic and acidic residues" evidence="1">
    <location>
        <begin position="138"/>
        <end position="149"/>
    </location>
</feature>
<protein>
    <submittedName>
        <fullName evidence="2">Uncharacterized protein</fullName>
    </submittedName>
</protein>
<keyword evidence="3" id="KW-1185">Reference proteome</keyword>
<gene>
    <name evidence="2" type="ORF">BOTBODRAFT_44320</name>
</gene>
<reference evidence="3" key="1">
    <citation type="journal article" date="2014" name="Proc. Natl. Acad. Sci. U.S.A.">
        <title>Extensive sampling of basidiomycete genomes demonstrates inadequacy of the white-rot/brown-rot paradigm for wood decay fungi.</title>
        <authorList>
            <person name="Riley R."/>
            <person name="Salamov A.A."/>
            <person name="Brown D.W."/>
            <person name="Nagy L.G."/>
            <person name="Floudas D."/>
            <person name="Held B.W."/>
            <person name="Levasseur A."/>
            <person name="Lombard V."/>
            <person name="Morin E."/>
            <person name="Otillar R."/>
            <person name="Lindquist E.A."/>
            <person name="Sun H."/>
            <person name="LaButti K.M."/>
            <person name="Schmutz J."/>
            <person name="Jabbour D."/>
            <person name="Luo H."/>
            <person name="Baker S.E."/>
            <person name="Pisabarro A.G."/>
            <person name="Walton J.D."/>
            <person name="Blanchette R.A."/>
            <person name="Henrissat B."/>
            <person name="Martin F."/>
            <person name="Cullen D."/>
            <person name="Hibbett D.S."/>
            <person name="Grigoriev I.V."/>
        </authorList>
    </citation>
    <scope>NUCLEOTIDE SEQUENCE [LARGE SCALE GENOMIC DNA]</scope>
    <source>
        <strain evidence="3">FD-172 SS1</strain>
    </source>
</reference>
<name>A0A067MTC7_BOTB1</name>
<dbReference type="EMBL" id="KL198034">
    <property type="protein sequence ID" value="KDQ15132.1"/>
    <property type="molecule type" value="Genomic_DNA"/>
</dbReference>
<feature type="region of interest" description="Disordered" evidence="1">
    <location>
        <begin position="123"/>
        <end position="149"/>
    </location>
</feature>
<dbReference type="HOGENOM" id="CLU_1454158_0_0_1"/>
<sequence>MSMASSSDLQTESFLAPGKNGADRLRSNFPKAVIKSRVHHATEGTTLPDLPSETADRGMGPLALVGSAACASQQITKDLGIRGREGGTRRWVAAARAGVEGANLCKKGNGVGFLVSGVGDGVGPLNPGPSGRGSATGRRADGSRRRELDESGDGLFVCGVVEAMMVAEKAGESKNPLVQGLYTRLV</sequence>
<evidence type="ECO:0000256" key="1">
    <source>
        <dbReference type="SAM" id="MobiDB-lite"/>
    </source>
</evidence>
<evidence type="ECO:0000313" key="3">
    <source>
        <dbReference type="Proteomes" id="UP000027195"/>
    </source>
</evidence>